<dbReference type="RefSeq" id="WP_320319139.1">
    <property type="nucleotide sequence ID" value="NZ_JAVIIX010000039.1"/>
</dbReference>
<name>A0ABU4XPP1_9HYPH</name>
<dbReference type="EMBL" id="JAVIIZ010000041">
    <property type="protein sequence ID" value="MDX8476716.1"/>
    <property type="molecule type" value="Genomic_DNA"/>
</dbReference>
<reference evidence="1 2" key="1">
    <citation type="submission" date="2023-08" db="EMBL/GenBank/DDBJ databases">
        <title>Implementing the SeqCode for naming new Mesorhizobium species isolated from Vachellia karroo root nodules.</title>
        <authorList>
            <person name="Van Lill M."/>
        </authorList>
    </citation>
    <scope>NUCLEOTIDE SEQUENCE [LARGE SCALE GENOMIC DNA]</scope>
    <source>
        <strain evidence="1 2">VK23A</strain>
    </source>
</reference>
<accession>A0ABU4XPP1</accession>
<dbReference type="Proteomes" id="UP001271780">
    <property type="component" value="Unassembled WGS sequence"/>
</dbReference>
<sequence length="52" mass="5741">MKDRAFETFSAMPPNLQLIILENVDVPAWLEGQPLTHFTGNAAAGRADLFPK</sequence>
<organism evidence="1 2">
    <name type="scientific">Mesorhizobium dulcispinae</name>
    <dbReference type="NCBI Taxonomy" id="3072316"/>
    <lineage>
        <taxon>Bacteria</taxon>
        <taxon>Pseudomonadati</taxon>
        <taxon>Pseudomonadota</taxon>
        <taxon>Alphaproteobacteria</taxon>
        <taxon>Hyphomicrobiales</taxon>
        <taxon>Phyllobacteriaceae</taxon>
        <taxon>Mesorhizobium</taxon>
    </lineage>
</organism>
<evidence type="ECO:0000313" key="2">
    <source>
        <dbReference type="Proteomes" id="UP001271780"/>
    </source>
</evidence>
<comment type="caution">
    <text evidence="1">The sequence shown here is derived from an EMBL/GenBank/DDBJ whole genome shotgun (WGS) entry which is preliminary data.</text>
</comment>
<proteinExistence type="predicted"/>
<protein>
    <submittedName>
        <fullName evidence="1">Uncharacterized protein</fullName>
    </submittedName>
</protein>
<keyword evidence="2" id="KW-1185">Reference proteome</keyword>
<evidence type="ECO:0000313" key="1">
    <source>
        <dbReference type="EMBL" id="MDX8476716.1"/>
    </source>
</evidence>
<gene>
    <name evidence="1" type="ORF">RFM27_32125</name>
</gene>